<dbReference type="GO" id="GO:0006270">
    <property type="term" value="P:DNA replication initiation"/>
    <property type="evidence" value="ECO:0007669"/>
    <property type="project" value="InterPro"/>
</dbReference>
<dbReference type="InterPro" id="IPR012340">
    <property type="entry name" value="NA-bd_OB-fold"/>
</dbReference>
<dbReference type="Pfam" id="PF24901">
    <property type="entry name" value="WHD_MCM7"/>
    <property type="match status" value="1"/>
</dbReference>
<dbReference type="Proteomes" id="UP001165065">
    <property type="component" value="Unassembled WGS sequence"/>
</dbReference>
<keyword evidence="15" id="KW-1185">Reference proteome</keyword>
<evidence type="ECO:0000256" key="2">
    <source>
        <dbReference type="ARBA" id="ARBA00022705"/>
    </source>
</evidence>
<keyword evidence="6 10" id="KW-0067">ATP-binding</keyword>
<dbReference type="InterPro" id="IPR008050">
    <property type="entry name" value="MCM7"/>
</dbReference>
<dbReference type="Pfam" id="PF17855">
    <property type="entry name" value="MCM_lid"/>
    <property type="match status" value="1"/>
</dbReference>
<dbReference type="FunFam" id="3.40.50.300:FF:000826">
    <property type="entry name" value="Replicative DNA helicase Mcm"/>
    <property type="match status" value="1"/>
</dbReference>
<dbReference type="GO" id="GO:0003697">
    <property type="term" value="F:single-stranded DNA binding"/>
    <property type="evidence" value="ECO:0007669"/>
    <property type="project" value="TreeGrafter"/>
</dbReference>
<accession>A0A9W7G5F4</accession>
<evidence type="ECO:0000313" key="14">
    <source>
        <dbReference type="EMBL" id="GMI36372.1"/>
    </source>
</evidence>
<keyword evidence="2 11" id="KW-0235">DNA replication</keyword>
<dbReference type="GO" id="GO:0006271">
    <property type="term" value="P:DNA strand elongation involved in DNA replication"/>
    <property type="evidence" value="ECO:0007669"/>
    <property type="project" value="TreeGrafter"/>
</dbReference>
<dbReference type="AlphaFoldDB" id="A0A9W7G5F4"/>
<dbReference type="GO" id="GO:0017116">
    <property type="term" value="F:single-stranded DNA helicase activity"/>
    <property type="evidence" value="ECO:0007669"/>
    <property type="project" value="TreeGrafter"/>
</dbReference>
<dbReference type="GO" id="GO:0000727">
    <property type="term" value="P:double-strand break repair via break-induced replication"/>
    <property type="evidence" value="ECO:0007669"/>
    <property type="project" value="TreeGrafter"/>
</dbReference>
<comment type="function">
    <text evidence="11">Acts as component of the MCM2-7 complex (MCM complex) which is the replicative helicase essential for 'once per cell cycle' DNA replication initiation and elongation in eukaryotic cells. The active ATPase sites in the MCM2-7 ring are formed through the interaction surfaces of two neighboring subunits such that a critical structure of a conserved arginine finger motif is provided in trans relative to the ATP-binding site of the Walker A box of the adjacent subunit. The six ATPase active sites, however, are likely to contribute differentially to the complex helicase activity.</text>
</comment>
<evidence type="ECO:0000256" key="3">
    <source>
        <dbReference type="ARBA" id="ARBA00022741"/>
    </source>
</evidence>
<keyword evidence="8 11" id="KW-0539">Nucleus</keyword>
<keyword evidence="4 11" id="KW-0378">Hydrolase</keyword>
<feature type="compositionally biased region" description="Basic and acidic residues" evidence="12">
    <location>
        <begin position="123"/>
        <end position="133"/>
    </location>
</feature>
<dbReference type="GO" id="GO:0042555">
    <property type="term" value="C:MCM complex"/>
    <property type="evidence" value="ECO:0007669"/>
    <property type="project" value="InterPro"/>
</dbReference>
<dbReference type="GO" id="GO:0005634">
    <property type="term" value="C:nucleus"/>
    <property type="evidence" value="ECO:0007669"/>
    <property type="project" value="UniProtKB-SubCell"/>
</dbReference>
<feature type="region of interest" description="Disordered" evidence="12">
    <location>
        <begin position="592"/>
        <end position="617"/>
    </location>
</feature>
<dbReference type="SUPFAM" id="SSF50249">
    <property type="entry name" value="Nucleic acid-binding proteins"/>
    <property type="match status" value="1"/>
</dbReference>
<evidence type="ECO:0000256" key="9">
    <source>
        <dbReference type="ARBA" id="ARBA00023306"/>
    </source>
</evidence>
<dbReference type="SMART" id="SM00382">
    <property type="entry name" value="AAA"/>
    <property type="match status" value="1"/>
</dbReference>
<comment type="similarity">
    <text evidence="10">Belongs to the MCM family.</text>
</comment>
<dbReference type="PANTHER" id="PTHR11630">
    <property type="entry name" value="DNA REPLICATION LICENSING FACTOR MCM FAMILY MEMBER"/>
    <property type="match status" value="1"/>
</dbReference>
<dbReference type="InterPro" id="IPR033762">
    <property type="entry name" value="MCM_OB"/>
</dbReference>
<keyword evidence="3 10" id="KW-0547">Nucleotide-binding</keyword>
<sequence>MEESSNNKKADFEKDRELFKKFFVEYTEGIEGTKPYYLKLRSIKDREAEGGVIELNLSHLSSFSEQCSELVERTEQNCKRYVEIASEAVDLVLADEELLPTNVELIREREDVIDILQRQRVETEERNRQREQEENGGEEAGGLEGEARQRQAFPSALSRRYELRVIPRTGSVESFSLRHIRSDSIGKLVSVKGMITRASDVKPHCEVCAYSCDRCGFEIFQQTAGKSFTPIRKCPTEACSSQAASMEETVYPQTRGSKFTKYQEIKLQELPNQVPIGHIPRCMNVHVTGELTRTTSPGDTVTISGVFLPTKFEGFKALRAGLTADTFLYAYQIVVHKKSYDERNEEDAKNSELAAKVEQVAFSSDPIGRLARSIAPEIFGHADVKRALLLQLVGGCEKKLADGMKIRGDLNICLMGDPGVAKSQLLKYISSVAPRGVYTTGKGSSGVGLTAAITKDVTTGDMALEGGALVLADKGVCCIDEFDKMDESDRTAIHEVMEQQTVSIAKAGITATLNARAAVLAAANPLYGRYNRRKSLSENINLPNSLLSRFDLMFLILDIADADHDIALARHVTSVHKANGATAAASAAKKAAMKASQGFDEEEEDNEDDDEEERPLKPDVVREYISRARQHVPAVPAEVAPYIVEAYVTLRSQDQNILSDRSGGGSGPQNSDQTVMTARQLLSILRLSQALARLRFSDFVATEDVDEAIRLTHMSKATLLDDQTVNARGGGAEDVTSRIFGIIRDYNNSVKNRSEVELSVCEAMILRKGFTVDQLNTCLEEYESLNILQVNDGRTRIEFLMDN</sequence>
<keyword evidence="7 10" id="KW-0238">DNA-binding</keyword>
<evidence type="ECO:0000256" key="1">
    <source>
        <dbReference type="ARBA" id="ARBA00004123"/>
    </source>
</evidence>
<dbReference type="PRINTS" id="PR01663">
    <property type="entry name" value="MCMPROTEIN7"/>
</dbReference>
<gene>
    <name evidence="11" type="primary">MCM7</name>
    <name evidence="14" type="ORF">TrCOL_g9533</name>
</gene>
<evidence type="ECO:0000256" key="4">
    <source>
        <dbReference type="ARBA" id="ARBA00022801"/>
    </source>
</evidence>
<dbReference type="Pfam" id="PF17207">
    <property type="entry name" value="MCM_OB"/>
    <property type="match status" value="1"/>
</dbReference>
<feature type="region of interest" description="Disordered" evidence="12">
    <location>
        <begin position="123"/>
        <end position="149"/>
    </location>
</feature>
<protein>
    <recommendedName>
        <fullName evidence="11">DNA replication licensing factor MCM7</fullName>
        <ecNumber evidence="11">3.6.4.12</ecNumber>
    </recommendedName>
</protein>
<dbReference type="PROSITE" id="PS50051">
    <property type="entry name" value="MCM_2"/>
    <property type="match status" value="1"/>
</dbReference>
<keyword evidence="9 11" id="KW-0131">Cell cycle</keyword>
<dbReference type="SUPFAM" id="SSF52540">
    <property type="entry name" value="P-loop containing nucleoside triphosphate hydrolases"/>
    <property type="match status" value="1"/>
</dbReference>
<dbReference type="InterPro" id="IPR041562">
    <property type="entry name" value="MCM_lid"/>
</dbReference>
<dbReference type="Gene3D" id="2.20.28.10">
    <property type="match status" value="1"/>
</dbReference>
<feature type="domain" description="MCM C-terminal AAA(+) ATPase" evidence="13">
    <location>
        <begin position="366"/>
        <end position="572"/>
    </location>
</feature>
<dbReference type="InterPro" id="IPR027417">
    <property type="entry name" value="P-loop_NTPase"/>
</dbReference>
<evidence type="ECO:0000256" key="5">
    <source>
        <dbReference type="ARBA" id="ARBA00022806"/>
    </source>
</evidence>
<dbReference type="InterPro" id="IPR001208">
    <property type="entry name" value="MCM_dom"/>
</dbReference>
<evidence type="ECO:0000256" key="11">
    <source>
        <dbReference type="RuleBase" id="RU365012"/>
    </source>
</evidence>
<dbReference type="PROSITE" id="PS00847">
    <property type="entry name" value="MCM_1"/>
    <property type="match status" value="1"/>
</dbReference>
<dbReference type="SMART" id="SM00350">
    <property type="entry name" value="MCM"/>
    <property type="match status" value="1"/>
</dbReference>
<dbReference type="GO" id="GO:0016787">
    <property type="term" value="F:hydrolase activity"/>
    <property type="evidence" value="ECO:0007669"/>
    <property type="project" value="UniProtKB-KW"/>
</dbReference>
<keyword evidence="5 11" id="KW-0347">Helicase</keyword>
<comment type="caution">
    <text evidence="14">The sequence shown here is derived from an EMBL/GenBank/DDBJ whole genome shotgun (WGS) entry which is preliminary data.</text>
</comment>
<dbReference type="Pfam" id="PF00493">
    <property type="entry name" value="MCM"/>
    <property type="match status" value="1"/>
</dbReference>
<dbReference type="InterPro" id="IPR003593">
    <property type="entry name" value="AAA+_ATPase"/>
</dbReference>
<evidence type="ECO:0000313" key="15">
    <source>
        <dbReference type="Proteomes" id="UP001165065"/>
    </source>
</evidence>
<dbReference type="InterPro" id="IPR031327">
    <property type="entry name" value="MCM"/>
</dbReference>
<evidence type="ECO:0000256" key="10">
    <source>
        <dbReference type="RuleBase" id="RU004070"/>
    </source>
</evidence>
<feature type="compositionally biased region" description="Acidic residues" evidence="12">
    <location>
        <begin position="599"/>
        <end position="613"/>
    </location>
</feature>
<comment type="catalytic activity">
    <reaction evidence="11">
        <text>ATP + H2O = ADP + phosphate + H(+)</text>
        <dbReference type="Rhea" id="RHEA:13065"/>
        <dbReference type="ChEBI" id="CHEBI:15377"/>
        <dbReference type="ChEBI" id="CHEBI:15378"/>
        <dbReference type="ChEBI" id="CHEBI:30616"/>
        <dbReference type="ChEBI" id="CHEBI:43474"/>
        <dbReference type="ChEBI" id="CHEBI:456216"/>
        <dbReference type="EC" id="3.6.4.12"/>
    </reaction>
</comment>
<dbReference type="Pfam" id="PF14551">
    <property type="entry name" value="MCM_N"/>
    <property type="match status" value="1"/>
</dbReference>
<dbReference type="InterPro" id="IPR027925">
    <property type="entry name" value="MCM_N"/>
</dbReference>
<dbReference type="EMBL" id="BRYA01000065">
    <property type="protein sequence ID" value="GMI36372.1"/>
    <property type="molecule type" value="Genomic_DNA"/>
</dbReference>
<dbReference type="InterPro" id="IPR018525">
    <property type="entry name" value="MCM_CS"/>
</dbReference>
<evidence type="ECO:0000256" key="6">
    <source>
        <dbReference type="ARBA" id="ARBA00022840"/>
    </source>
</evidence>
<evidence type="ECO:0000256" key="7">
    <source>
        <dbReference type="ARBA" id="ARBA00023125"/>
    </source>
</evidence>
<dbReference type="Gene3D" id="2.40.50.140">
    <property type="entry name" value="Nucleic acid-binding proteins"/>
    <property type="match status" value="1"/>
</dbReference>
<dbReference type="GO" id="GO:0005524">
    <property type="term" value="F:ATP binding"/>
    <property type="evidence" value="ECO:0007669"/>
    <property type="project" value="UniProtKB-KW"/>
</dbReference>
<reference evidence="15" key="1">
    <citation type="journal article" date="2023" name="Commun. Biol.">
        <title>Genome analysis of Parmales, the sister group of diatoms, reveals the evolutionary specialization of diatoms from phago-mixotrophs to photoautotrophs.</title>
        <authorList>
            <person name="Ban H."/>
            <person name="Sato S."/>
            <person name="Yoshikawa S."/>
            <person name="Yamada K."/>
            <person name="Nakamura Y."/>
            <person name="Ichinomiya M."/>
            <person name="Sato N."/>
            <person name="Blanc-Mathieu R."/>
            <person name="Endo H."/>
            <person name="Kuwata A."/>
            <person name="Ogata H."/>
        </authorList>
    </citation>
    <scope>NUCLEOTIDE SEQUENCE [LARGE SCALE GENOMIC DNA]</scope>
</reference>
<dbReference type="Gene3D" id="3.40.50.300">
    <property type="entry name" value="P-loop containing nucleotide triphosphate hydrolases"/>
    <property type="match status" value="1"/>
</dbReference>
<proteinExistence type="inferred from homology"/>
<evidence type="ECO:0000259" key="13">
    <source>
        <dbReference type="PROSITE" id="PS50051"/>
    </source>
</evidence>
<organism evidence="14 15">
    <name type="scientific">Triparma columacea</name>
    <dbReference type="NCBI Taxonomy" id="722753"/>
    <lineage>
        <taxon>Eukaryota</taxon>
        <taxon>Sar</taxon>
        <taxon>Stramenopiles</taxon>
        <taxon>Ochrophyta</taxon>
        <taxon>Bolidophyceae</taxon>
        <taxon>Parmales</taxon>
        <taxon>Triparmaceae</taxon>
        <taxon>Triparma</taxon>
    </lineage>
</organism>
<dbReference type="OrthoDB" id="3207464at2759"/>
<comment type="subcellular location">
    <subcellularLocation>
        <location evidence="1 11">Nucleus</location>
    </subcellularLocation>
</comment>
<dbReference type="EC" id="3.6.4.12" evidence="11"/>
<dbReference type="PANTHER" id="PTHR11630:SF26">
    <property type="entry name" value="DNA REPLICATION LICENSING FACTOR MCM7"/>
    <property type="match status" value="1"/>
</dbReference>
<evidence type="ECO:0000256" key="8">
    <source>
        <dbReference type="ARBA" id="ARBA00023242"/>
    </source>
</evidence>
<dbReference type="PRINTS" id="PR01657">
    <property type="entry name" value="MCMFAMILY"/>
</dbReference>
<evidence type="ECO:0000256" key="12">
    <source>
        <dbReference type="SAM" id="MobiDB-lite"/>
    </source>
</evidence>
<name>A0A9W7G5F4_9STRA</name>